<dbReference type="RefSeq" id="WP_305963983.1">
    <property type="nucleotide sequence ID" value="NZ_JAVAMQ010000012.1"/>
</dbReference>
<evidence type="ECO:0000256" key="1">
    <source>
        <dbReference type="SAM" id="SignalP"/>
    </source>
</evidence>
<dbReference type="Proteomes" id="UP001224997">
    <property type="component" value="Unassembled WGS sequence"/>
</dbReference>
<feature type="chain" id="PRO_5047217965" evidence="1">
    <location>
        <begin position="22"/>
        <end position="91"/>
    </location>
</feature>
<dbReference type="Pfam" id="PF13670">
    <property type="entry name" value="PepSY_2"/>
    <property type="match status" value="1"/>
</dbReference>
<keyword evidence="4" id="KW-1185">Reference proteome</keyword>
<protein>
    <submittedName>
        <fullName evidence="3">PepSY domain-containing protein</fullName>
    </submittedName>
</protein>
<sequence length="91" mass="9432">MRLLILTALGGTILSLGAAQAAGCEGLATDTVLGKTQAEATESLKAMGYEIRKAETEDGKIEIYFVKGAEMGEVYVSPETGAITKMSCEGA</sequence>
<name>A0ABT9JE80_9RHOB</name>
<accession>A0ABT9JE80</accession>
<reference evidence="3 4" key="1">
    <citation type="submission" date="2023-08" db="EMBL/GenBank/DDBJ databases">
        <authorList>
            <person name="Park J.-S."/>
        </authorList>
    </citation>
    <scope>NUCLEOTIDE SEQUENCE [LARGE SCALE GENOMIC DNA]</scope>
    <source>
        <strain evidence="3 4">2205BS29-5</strain>
    </source>
</reference>
<evidence type="ECO:0000259" key="2">
    <source>
        <dbReference type="Pfam" id="PF13670"/>
    </source>
</evidence>
<proteinExistence type="predicted"/>
<feature type="domain" description="PepSY" evidence="2">
    <location>
        <begin position="7"/>
        <end position="86"/>
    </location>
</feature>
<organism evidence="3 4">
    <name type="scientific">Paracoccus spongiarum</name>
    <dbReference type="NCBI Taxonomy" id="3064387"/>
    <lineage>
        <taxon>Bacteria</taxon>
        <taxon>Pseudomonadati</taxon>
        <taxon>Pseudomonadota</taxon>
        <taxon>Alphaproteobacteria</taxon>
        <taxon>Rhodobacterales</taxon>
        <taxon>Paracoccaceae</taxon>
        <taxon>Paracoccus</taxon>
    </lineage>
</organism>
<dbReference type="EMBL" id="JAVAMQ010000012">
    <property type="protein sequence ID" value="MDP5308138.1"/>
    <property type="molecule type" value="Genomic_DNA"/>
</dbReference>
<evidence type="ECO:0000313" key="3">
    <source>
        <dbReference type="EMBL" id="MDP5308138.1"/>
    </source>
</evidence>
<feature type="signal peptide" evidence="1">
    <location>
        <begin position="1"/>
        <end position="21"/>
    </location>
</feature>
<gene>
    <name evidence="3" type="ORF">Q5Y72_13675</name>
</gene>
<evidence type="ECO:0000313" key="4">
    <source>
        <dbReference type="Proteomes" id="UP001224997"/>
    </source>
</evidence>
<comment type="caution">
    <text evidence="3">The sequence shown here is derived from an EMBL/GenBank/DDBJ whole genome shotgun (WGS) entry which is preliminary data.</text>
</comment>
<dbReference type="InterPro" id="IPR025711">
    <property type="entry name" value="PepSY"/>
</dbReference>
<keyword evidence="1" id="KW-0732">Signal</keyword>